<name>A0A1G9B9L2_9BACL</name>
<accession>A0A1G9B9L2</accession>
<dbReference type="InterPro" id="IPR034660">
    <property type="entry name" value="DinB/YfiT-like"/>
</dbReference>
<dbReference type="RefSeq" id="WP_167360768.1">
    <property type="nucleotide sequence ID" value="NZ_CBCSKY010000040.1"/>
</dbReference>
<dbReference type="SUPFAM" id="SSF109854">
    <property type="entry name" value="DinB/YfiT-like putative metalloenzymes"/>
    <property type="match status" value="1"/>
</dbReference>
<sequence length="50" mass="6074">MEGLLRFRWSIQKILTGAAEHYAYHTGQIVYVTRWLQDEEEHPLAWKHYT</sequence>
<keyword evidence="2" id="KW-1185">Reference proteome</keyword>
<dbReference type="AlphaFoldDB" id="A0A1G9B9L2"/>
<dbReference type="Pfam" id="PF07609">
    <property type="entry name" value="DUF1572"/>
    <property type="match status" value="1"/>
</dbReference>
<dbReference type="STRING" id="1174501.SAMN05216192_13951"/>
<reference evidence="2" key="1">
    <citation type="submission" date="2016-10" db="EMBL/GenBank/DDBJ databases">
        <authorList>
            <person name="Varghese N."/>
            <person name="Submissions S."/>
        </authorList>
    </citation>
    <scope>NUCLEOTIDE SEQUENCE [LARGE SCALE GENOMIC DNA]</scope>
    <source>
        <strain evidence="2">CGMCC 1.11012</strain>
    </source>
</reference>
<dbReference type="InterPro" id="IPR011466">
    <property type="entry name" value="DUF1572"/>
</dbReference>
<evidence type="ECO:0000313" key="2">
    <source>
        <dbReference type="Proteomes" id="UP000199050"/>
    </source>
</evidence>
<dbReference type="Proteomes" id="UP000199050">
    <property type="component" value="Unassembled WGS sequence"/>
</dbReference>
<evidence type="ECO:0008006" key="3">
    <source>
        <dbReference type="Google" id="ProtNLM"/>
    </source>
</evidence>
<organism evidence="1 2">
    <name type="scientific">Paenibacillus typhae</name>
    <dbReference type="NCBI Taxonomy" id="1174501"/>
    <lineage>
        <taxon>Bacteria</taxon>
        <taxon>Bacillati</taxon>
        <taxon>Bacillota</taxon>
        <taxon>Bacilli</taxon>
        <taxon>Bacillales</taxon>
        <taxon>Paenibacillaceae</taxon>
        <taxon>Paenibacillus</taxon>
    </lineage>
</organism>
<dbReference type="EMBL" id="FNDX01000039">
    <property type="protein sequence ID" value="SDK35784.1"/>
    <property type="molecule type" value="Genomic_DNA"/>
</dbReference>
<evidence type="ECO:0000313" key="1">
    <source>
        <dbReference type="EMBL" id="SDK35784.1"/>
    </source>
</evidence>
<gene>
    <name evidence="1" type="ORF">SAMN05216192_13951</name>
</gene>
<proteinExistence type="predicted"/>
<protein>
    <recommendedName>
        <fullName evidence="3">DUF1572 domain-containing protein</fullName>
    </recommendedName>
</protein>
<dbReference type="Gene3D" id="1.20.120.450">
    <property type="entry name" value="dinb family like domain"/>
    <property type="match status" value="1"/>
</dbReference>